<feature type="compositionally biased region" description="Pro residues" evidence="1">
    <location>
        <begin position="35"/>
        <end position="45"/>
    </location>
</feature>
<protein>
    <submittedName>
        <fullName evidence="2">Uncharacterized protein</fullName>
    </submittedName>
</protein>
<keyword evidence="3" id="KW-1185">Reference proteome</keyword>
<feature type="compositionally biased region" description="Basic and acidic residues" evidence="1">
    <location>
        <begin position="104"/>
        <end position="113"/>
    </location>
</feature>
<comment type="caution">
    <text evidence="2">The sequence shown here is derived from an EMBL/GenBank/DDBJ whole genome shotgun (WGS) entry which is preliminary data.</text>
</comment>
<organism evidence="2 3">
    <name type="scientific">Jimgerdemannia flammicorona</name>
    <dbReference type="NCBI Taxonomy" id="994334"/>
    <lineage>
        <taxon>Eukaryota</taxon>
        <taxon>Fungi</taxon>
        <taxon>Fungi incertae sedis</taxon>
        <taxon>Mucoromycota</taxon>
        <taxon>Mucoromycotina</taxon>
        <taxon>Endogonomycetes</taxon>
        <taxon>Endogonales</taxon>
        <taxon>Endogonaceae</taxon>
        <taxon>Jimgerdemannia</taxon>
    </lineage>
</organism>
<name>A0A433AIT1_9FUNG</name>
<feature type="region of interest" description="Disordered" evidence="1">
    <location>
        <begin position="94"/>
        <end position="113"/>
    </location>
</feature>
<proteinExistence type="predicted"/>
<feature type="region of interest" description="Disordered" evidence="1">
    <location>
        <begin position="19"/>
        <end position="61"/>
    </location>
</feature>
<dbReference type="AlphaFoldDB" id="A0A433AIT1"/>
<evidence type="ECO:0000313" key="2">
    <source>
        <dbReference type="EMBL" id="RUP02574.1"/>
    </source>
</evidence>
<gene>
    <name evidence="2" type="ORF">BC936DRAFT_140625</name>
</gene>
<evidence type="ECO:0000313" key="3">
    <source>
        <dbReference type="Proteomes" id="UP000268093"/>
    </source>
</evidence>
<accession>A0A433AIT1</accession>
<dbReference type="Proteomes" id="UP000268093">
    <property type="component" value="Unassembled WGS sequence"/>
</dbReference>
<sequence>MLEVERDVFQRGVGSCLYSRPASKQPRFTTCELASPPPPPPPPQYHKPLPTGVDKGNPRGSHDYLYRVHVLAKRGSKKSTGNPRRGMIPALATDTYLSRHASGRHVDPVREVS</sequence>
<evidence type="ECO:0000256" key="1">
    <source>
        <dbReference type="SAM" id="MobiDB-lite"/>
    </source>
</evidence>
<dbReference type="EMBL" id="RBNI01017464">
    <property type="protein sequence ID" value="RUP02574.1"/>
    <property type="molecule type" value="Genomic_DNA"/>
</dbReference>
<reference evidence="2 3" key="1">
    <citation type="journal article" date="2018" name="New Phytol.">
        <title>Phylogenomics of Endogonaceae and evolution of mycorrhizas within Mucoromycota.</title>
        <authorList>
            <person name="Chang Y."/>
            <person name="Desiro A."/>
            <person name="Na H."/>
            <person name="Sandor L."/>
            <person name="Lipzen A."/>
            <person name="Clum A."/>
            <person name="Barry K."/>
            <person name="Grigoriev I.V."/>
            <person name="Martin F.M."/>
            <person name="Stajich J.E."/>
            <person name="Smith M.E."/>
            <person name="Bonito G."/>
            <person name="Spatafora J.W."/>
        </authorList>
    </citation>
    <scope>NUCLEOTIDE SEQUENCE [LARGE SCALE GENOMIC DNA]</scope>
    <source>
        <strain evidence="2 3">GMNB39</strain>
    </source>
</reference>